<proteinExistence type="predicted"/>
<reference evidence="2 3" key="1">
    <citation type="submission" date="2015-09" db="EMBL/GenBank/DDBJ databases">
        <authorList>
            <consortium name="Swine Surveillance"/>
        </authorList>
    </citation>
    <scope>NUCLEOTIDE SEQUENCE [LARGE SCALE GENOMIC DNA]</scope>
    <source>
        <strain evidence="2 3">CECT 4292</strain>
    </source>
</reference>
<protein>
    <recommendedName>
        <fullName evidence="1">Hedgehog/Intein (Hint) domain-containing protein</fullName>
    </recommendedName>
</protein>
<evidence type="ECO:0000313" key="3">
    <source>
        <dbReference type="Proteomes" id="UP000050783"/>
    </source>
</evidence>
<organism evidence="2 3">
    <name type="scientific">Ruegeria atlantica</name>
    <dbReference type="NCBI Taxonomy" id="81569"/>
    <lineage>
        <taxon>Bacteria</taxon>
        <taxon>Pseudomonadati</taxon>
        <taxon>Pseudomonadota</taxon>
        <taxon>Alphaproteobacteria</taxon>
        <taxon>Rhodobacterales</taxon>
        <taxon>Roseobacteraceae</taxon>
        <taxon>Ruegeria</taxon>
    </lineage>
</organism>
<sequence length="260" mass="28346">MCQKWVRHVLKVQSVLSYEAVPNHKVQDNPAVSLNARRGGFVHGTKIATDRGWQPVEGLQAGDLIRTMDNGFRAVSRVATDCIAIPASETKAENLPVRVPSNTLYNGDPVWLMPEQGVALDNTKLNRGPITLPISMPVVPARVLSGTFRLSSSAPSLLFEVCSLFFEQDEVIYIEGGLRAFCPAGRFGSNSRPANASYKVVDAERTEDLIDRFAHSRDIAVLANPLGALPAPIMQNPIFPVRPVMGARRPGRPGRPAPIF</sequence>
<accession>A0A0P1EAM3</accession>
<dbReference type="Proteomes" id="UP000050783">
    <property type="component" value="Unassembled WGS sequence"/>
</dbReference>
<dbReference type="AlphaFoldDB" id="A0A0P1EAM3"/>
<feature type="domain" description="Hedgehog/Intein (Hint)" evidence="1">
    <location>
        <begin position="40"/>
        <end position="176"/>
    </location>
</feature>
<dbReference type="InterPro" id="IPR028992">
    <property type="entry name" value="Hedgehog/Intein_dom"/>
</dbReference>
<dbReference type="EMBL" id="CYPU01000006">
    <property type="protein sequence ID" value="CUH45901.1"/>
    <property type="molecule type" value="Genomic_DNA"/>
</dbReference>
<evidence type="ECO:0000313" key="2">
    <source>
        <dbReference type="EMBL" id="CUH45901.1"/>
    </source>
</evidence>
<dbReference type="Pfam" id="PF13403">
    <property type="entry name" value="Hint_2"/>
    <property type="match status" value="1"/>
</dbReference>
<dbReference type="STRING" id="81569.RUM4293_03176"/>
<name>A0A0P1EAM3_9RHOB</name>
<evidence type="ECO:0000259" key="1">
    <source>
        <dbReference type="Pfam" id="PF13403"/>
    </source>
</evidence>
<dbReference type="InterPro" id="IPR036844">
    <property type="entry name" value="Hint_dom_sf"/>
</dbReference>
<dbReference type="SUPFAM" id="SSF51294">
    <property type="entry name" value="Hedgehog/intein (Hint) domain"/>
    <property type="match status" value="1"/>
</dbReference>
<gene>
    <name evidence="2" type="ORF">RUA4292_00064</name>
</gene>